<comment type="caution">
    <text evidence="4">The sequence shown here is derived from an EMBL/GenBank/DDBJ whole genome shotgun (WGS) entry which is preliminary data.</text>
</comment>
<evidence type="ECO:0000313" key="4">
    <source>
        <dbReference type="EMBL" id="MDQ0394193.1"/>
    </source>
</evidence>
<keyword evidence="5" id="KW-1185">Reference proteome</keyword>
<dbReference type="SMART" id="SM00903">
    <property type="entry name" value="Flavin_Reduct"/>
    <property type="match status" value="1"/>
</dbReference>
<dbReference type="InterPro" id="IPR050268">
    <property type="entry name" value="NADH-dep_flavin_reductase"/>
</dbReference>
<evidence type="ECO:0000313" key="5">
    <source>
        <dbReference type="Proteomes" id="UP001237448"/>
    </source>
</evidence>
<dbReference type="Pfam" id="PF01613">
    <property type="entry name" value="Flavin_Reduct"/>
    <property type="match status" value="1"/>
</dbReference>
<dbReference type="Gene3D" id="2.30.110.10">
    <property type="entry name" value="Electron Transport, Fmn-binding Protein, Chain A"/>
    <property type="match status" value="1"/>
</dbReference>
<feature type="domain" description="Flavin reductase like" evidence="3">
    <location>
        <begin position="15"/>
        <end position="161"/>
    </location>
</feature>
<keyword evidence="2" id="KW-0560">Oxidoreductase</keyword>
<evidence type="ECO:0000256" key="1">
    <source>
        <dbReference type="ARBA" id="ARBA00008898"/>
    </source>
</evidence>
<dbReference type="PANTHER" id="PTHR30466:SF11">
    <property type="entry name" value="FLAVIN-DEPENDENT MONOOXYGENASE, REDUCTASE SUBUNIT HSAB"/>
    <property type="match status" value="1"/>
</dbReference>
<dbReference type="RefSeq" id="WP_307430771.1">
    <property type="nucleotide sequence ID" value="NZ_JAUSVK010000001.1"/>
</dbReference>
<organism evidence="4 5">
    <name type="scientific">Labrys monachus</name>
    <dbReference type="NCBI Taxonomy" id="217067"/>
    <lineage>
        <taxon>Bacteria</taxon>
        <taxon>Pseudomonadati</taxon>
        <taxon>Pseudomonadota</taxon>
        <taxon>Alphaproteobacteria</taxon>
        <taxon>Hyphomicrobiales</taxon>
        <taxon>Xanthobacteraceae</taxon>
        <taxon>Labrys</taxon>
    </lineage>
</organism>
<dbReference type="Proteomes" id="UP001237448">
    <property type="component" value="Unassembled WGS sequence"/>
</dbReference>
<gene>
    <name evidence="4" type="ORF">J3R73_003985</name>
</gene>
<dbReference type="PANTHER" id="PTHR30466">
    <property type="entry name" value="FLAVIN REDUCTASE"/>
    <property type="match status" value="1"/>
</dbReference>
<proteinExistence type="inferred from homology"/>
<dbReference type="EMBL" id="JAUSVK010000001">
    <property type="protein sequence ID" value="MDQ0394193.1"/>
    <property type="molecule type" value="Genomic_DNA"/>
</dbReference>
<comment type="similarity">
    <text evidence="1">Belongs to the non-flavoprotein flavin reductase family.</text>
</comment>
<protein>
    <submittedName>
        <fullName evidence="4">Flavin reductase (DIM6/NTAB) family NADH-FMN oxidoreductase RutF</fullName>
    </submittedName>
</protein>
<dbReference type="InterPro" id="IPR012349">
    <property type="entry name" value="Split_barrel_FMN-bd"/>
</dbReference>
<reference evidence="4 5" key="1">
    <citation type="submission" date="2023-07" db="EMBL/GenBank/DDBJ databases">
        <title>Genomic Encyclopedia of Type Strains, Phase IV (KMG-IV): sequencing the most valuable type-strain genomes for metagenomic binning, comparative biology and taxonomic classification.</title>
        <authorList>
            <person name="Goeker M."/>
        </authorList>
    </citation>
    <scope>NUCLEOTIDE SEQUENCE [LARGE SCALE GENOMIC DNA]</scope>
    <source>
        <strain evidence="4 5">DSM 5896</strain>
    </source>
</reference>
<evidence type="ECO:0000259" key="3">
    <source>
        <dbReference type="SMART" id="SM00903"/>
    </source>
</evidence>
<evidence type="ECO:0000256" key="2">
    <source>
        <dbReference type="ARBA" id="ARBA00023002"/>
    </source>
</evidence>
<sequence>MKLPSVSSFSLKDAMRQVAGGVSVITAGIGEERTGLTATSAVSLSVEPPTMIICVNRQASAWPVMRRYRHFCVNVLAEHQHAVADRFAGRGGAKGVARYEHAAWQPLATGALSLEGALASIDCEIEEFIDRHSHSIVVGAVRAVRVTPGRPLVYAQGGYGGFAAA</sequence>
<accession>A0ABU0FHV3</accession>
<dbReference type="InterPro" id="IPR002563">
    <property type="entry name" value="Flavin_Rdtase-like_dom"/>
</dbReference>
<name>A0ABU0FHV3_9HYPH</name>
<dbReference type="SUPFAM" id="SSF50475">
    <property type="entry name" value="FMN-binding split barrel"/>
    <property type="match status" value="1"/>
</dbReference>